<feature type="region of interest" description="Disordered" evidence="1">
    <location>
        <begin position="260"/>
        <end position="287"/>
    </location>
</feature>
<dbReference type="RefSeq" id="WP_306745238.1">
    <property type="nucleotide sequence ID" value="NZ_NSDM01000003.1"/>
</dbReference>
<comment type="caution">
    <text evidence="4">The sequence shown here is derived from an EMBL/GenBank/DDBJ whole genome shotgun (WGS) entry which is preliminary data.</text>
</comment>
<dbReference type="Gene3D" id="1.20.1050.60">
    <property type="entry name" value="alpha-1,2-mannosidase"/>
    <property type="match status" value="1"/>
</dbReference>
<dbReference type="Pfam" id="PF00652">
    <property type="entry name" value="Ricin_B_lectin"/>
    <property type="match status" value="1"/>
</dbReference>
<dbReference type="EMBL" id="NSDM01000003">
    <property type="protein sequence ID" value="MDQ2584117.1"/>
    <property type="molecule type" value="Genomic_DNA"/>
</dbReference>
<reference evidence="4 5" key="1">
    <citation type="submission" date="2017-06" db="EMBL/GenBank/DDBJ databases">
        <title>Cultured bacterium strain Saccharothrix yanglingensis Hhs.015.</title>
        <authorList>
            <person name="Xia Y."/>
        </authorList>
    </citation>
    <scope>NUCLEOTIDE SEQUENCE [LARGE SCALE GENOMIC DNA]</scope>
    <source>
        <strain evidence="4 5">Hhs.015</strain>
    </source>
</reference>
<dbReference type="SMART" id="SM00458">
    <property type="entry name" value="RICIN"/>
    <property type="match status" value="1"/>
</dbReference>
<dbReference type="PROSITE" id="PS50231">
    <property type="entry name" value="RICIN_B_LECTIN"/>
    <property type="match status" value="1"/>
</dbReference>
<feature type="signal peptide" evidence="2">
    <location>
        <begin position="1"/>
        <end position="22"/>
    </location>
</feature>
<dbReference type="PANTHER" id="PTHR12143:SF39">
    <property type="entry name" value="SECRETED PROTEIN"/>
    <property type="match status" value="1"/>
</dbReference>
<keyword evidence="5" id="KW-1185">Reference proteome</keyword>
<gene>
    <name evidence="4" type="ORF">CKY47_09010</name>
</gene>
<dbReference type="Pfam" id="PF17678">
    <property type="entry name" value="Glyco_hydro_92N"/>
    <property type="match status" value="1"/>
</dbReference>
<dbReference type="Gene3D" id="3.30.2080.10">
    <property type="entry name" value="GH92 mannosidase domain"/>
    <property type="match status" value="1"/>
</dbReference>
<dbReference type="InterPro" id="IPR035992">
    <property type="entry name" value="Ricin_B-like_lectins"/>
</dbReference>
<dbReference type="PANTHER" id="PTHR12143">
    <property type="entry name" value="PEPTIDE N-GLYCANASE PNGASE -RELATED"/>
    <property type="match status" value="1"/>
</dbReference>
<organism evidence="4 5">
    <name type="scientific">Saccharothrix yanglingensis</name>
    <dbReference type="NCBI Taxonomy" id="659496"/>
    <lineage>
        <taxon>Bacteria</taxon>
        <taxon>Bacillati</taxon>
        <taxon>Actinomycetota</taxon>
        <taxon>Actinomycetes</taxon>
        <taxon>Pseudonocardiales</taxon>
        <taxon>Pseudonocardiaceae</taxon>
        <taxon>Saccharothrix</taxon>
    </lineage>
</organism>
<evidence type="ECO:0000256" key="1">
    <source>
        <dbReference type="SAM" id="MobiDB-lite"/>
    </source>
</evidence>
<feature type="region of interest" description="Disordered" evidence="1">
    <location>
        <begin position="30"/>
        <end position="79"/>
    </location>
</feature>
<dbReference type="SUPFAM" id="SSF50370">
    <property type="entry name" value="Ricin B-like lectins"/>
    <property type="match status" value="1"/>
</dbReference>
<dbReference type="InterPro" id="IPR014718">
    <property type="entry name" value="GH-type_carb-bd"/>
</dbReference>
<accession>A0ABU0WXL5</accession>
<protein>
    <submittedName>
        <fullName evidence="4">Alpha-1,2-mannosidase</fullName>
    </submittedName>
</protein>
<proteinExistence type="predicted"/>
<dbReference type="SUPFAM" id="SSF48208">
    <property type="entry name" value="Six-hairpin glycosidases"/>
    <property type="match status" value="1"/>
</dbReference>
<feature type="chain" id="PRO_5046117184" evidence="2">
    <location>
        <begin position="23"/>
        <end position="918"/>
    </location>
</feature>
<keyword evidence="2" id="KW-0732">Signal</keyword>
<evidence type="ECO:0000313" key="4">
    <source>
        <dbReference type="EMBL" id="MDQ2584117.1"/>
    </source>
</evidence>
<dbReference type="InterPro" id="IPR000772">
    <property type="entry name" value="Ricin_B_lectin"/>
</dbReference>
<evidence type="ECO:0000313" key="5">
    <source>
        <dbReference type="Proteomes" id="UP001225605"/>
    </source>
</evidence>
<evidence type="ECO:0000256" key="2">
    <source>
        <dbReference type="SAM" id="SignalP"/>
    </source>
</evidence>
<sequence length="918" mass="96046">MRLRSAAVAALTLTALATPITATGTAAPSAIAPSATAPSGTAPSGTDPSGTATDPAQHVNAFVGTKPGGPDFGHGGGAGNTFPGAVAPFGMLQWSPDTVTHQHGGYHYDDNHIRGFSLTHLSGPGCSDFGTVPFMPSPGATPVAHSTFSHANEQASPGYYSVRFDNGIRTELTSNQRSGVARFTYPAGQRASLAVDAARAFNAASGSITVGADSLSGYTDSGGFCGAGNRYRLHFHVAFDRPFATAATVLDGQVREDLVVEGDSGTPAPPSPKTAQTRGVPAPSATSEDVRPMAAAAFVSFDATTVTARAGISFVSLDGAKANLAAETGTRSFDEVRTAASDAWNGWLGRIDVTGGTTTQLRTLYTSLYHSLLHPDVFSDVTGQYTGFDRQVHTTTRTQYANFSGWDVYRSQVALIALLAPGEAADIAQSAVNQAAQGGYFDRWTVANGGTGVMNGDPMAIVVSTAHAFGGTGFDTADALRRVVAGVGDVRQRPGWLQFDDYGYVPTGLPDVWGSAATTLEYTSADFAISQFAARLGDAATAERFLRRAQNWRNLFESGGKYLKPRNTDLSRPSFNPVQENEYVEGNAAQYTWMVPYNHRGLFDAMGGDAAVVSRLDTFFTELNAGPKKPYAYLGNEPTLNTPWAYAYAGAPHRTQDVVRRALTSIFTPVPEGLVGNDDLGQLSSWAVWAALGLYPQAPGRADLVVASPQFPSTTVRRGNGATITITAPQASDANRYVRSLRVDGSASTRPWLPASFVARGGALDFTLGATASNWGSAPADAPPSFDVGPVPARSGAVVGLSSKCLDAEPAGPTDGAPVRLWDCNASAAQQWTLAPDGTLRALGRCLDVSGSSRANGAKVQLWTCNGTGAQQWWPKGGTLVSPASGKCLDVPDSSPANGVQLQLYTCNTTAAQQWRVP</sequence>
<feature type="compositionally biased region" description="Low complexity" evidence="1">
    <location>
        <begin position="30"/>
        <end position="46"/>
    </location>
</feature>
<dbReference type="Gene3D" id="1.20.1610.10">
    <property type="entry name" value="alpha-1,2-mannosidases domains"/>
    <property type="match status" value="1"/>
</dbReference>
<dbReference type="NCBIfam" id="TIGR01180">
    <property type="entry name" value="aman2_put"/>
    <property type="match status" value="1"/>
</dbReference>
<dbReference type="Proteomes" id="UP001225605">
    <property type="component" value="Unassembled WGS sequence"/>
</dbReference>
<dbReference type="CDD" id="cd23451">
    <property type="entry name" value="beta-trefoil_Ricin_laminarinase"/>
    <property type="match status" value="1"/>
</dbReference>
<dbReference type="InterPro" id="IPR005887">
    <property type="entry name" value="GH92_a_mannosidase_put"/>
</dbReference>
<feature type="domain" description="Ricin B lectin" evidence="3">
    <location>
        <begin position="795"/>
        <end position="918"/>
    </location>
</feature>
<dbReference type="InterPro" id="IPR050883">
    <property type="entry name" value="PNGase"/>
</dbReference>
<dbReference type="InterPro" id="IPR008928">
    <property type="entry name" value="6-hairpin_glycosidase_sf"/>
</dbReference>
<name>A0ABU0WXL5_9PSEU</name>
<dbReference type="Gene3D" id="2.70.98.10">
    <property type="match status" value="1"/>
</dbReference>
<dbReference type="Gene3D" id="2.80.10.50">
    <property type="match status" value="1"/>
</dbReference>
<dbReference type="Pfam" id="PF07971">
    <property type="entry name" value="Glyco_hydro_92"/>
    <property type="match status" value="1"/>
</dbReference>
<feature type="compositionally biased region" description="Gly residues" evidence="1">
    <location>
        <begin position="66"/>
        <end position="79"/>
    </location>
</feature>
<dbReference type="InterPro" id="IPR041371">
    <property type="entry name" value="GH92_N"/>
</dbReference>
<dbReference type="InterPro" id="IPR012939">
    <property type="entry name" value="Glyco_hydro_92"/>
</dbReference>
<evidence type="ECO:0000259" key="3">
    <source>
        <dbReference type="SMART" id="SM00458"/>
    </source>
</evidence>